<feature type="domain" description="HAMP" evidence="12">
    <location>
        <begin position="282"/>
        <end position="336"/>
    </location>
</feature>
<evidence type="ECO:0000256" key="10">
    <source>
        <dbReference type="SAM" id="Phobius"/>
    </source>
</evidence>
<dbReference type="InterPro" id="IPR003660">
    <property type="entry name" value="HAMP_dom"/>
</dbReference>
<dbReference type="CDD" id="cd12913">
    <property type="entry name" value="PDC1_MCP_like"/>
    <property type="match status" value="1"/>
</dbReference>
<protein>
    <submittedName>
        <fullName evidence="13">Methyl-accepting chemotaxis sensory transducer with Cache sensor</fullName>
    </submittedName>
</protein>
<evidence type="ECO:0000313" key="14">
    <source>
        <dbReference type="Proteomes" id="UP000184268"/>
    </source>
</evidence>
<evidence type="ECO:0000256" key="4">
    <source>
        <dbReference type="ARBA" id="ARBA00022692"/>
    </source>
</evidence>
<evidence type="ECO:0000256" key="9">
    <source>
        <dbReference type="PROSITE-ProRule" id="PRU00284"/>
    </source>
</evidence>
<comment type="similarity">
    <text evidence="8">Belongs to the methyl-accepting chemotaxis (MCP) protein family.</text>
</comment>
<evidence type="ECO:0000256" key="3">
    <source>
        <dbReference type="ARBA" id="ARBA00022500"/>
    </source>
</evidence>
<keyword evidence="2" id="KW-1003">Cell membrane</keyword>
<evidence type="ECO:0000256" key="8">
    <source>
        <dbReference type="ARBA" id="ARBA00029447"/>
    </source>
</evidence>
<dbReference type="SUPFAM" id="SSF103190">
    <property type="entry name" value="Sensory domain-like"/>
    <property type="match status" value="1"/>
</dbReference>
<dbReference type="Pfam" id="PF00672">
    <property type="entry name" value="HAMP"/>
    <property type="match status" value="1"/>
</dbReference>
<dbReference type="SMART" id="SM00283">
    <property type="entry name" value="MA"/>
    <property type="match status" value="1"/>
</dbReference>
<feature type="transmembrane region" description="Helical" evidence="10">
    <location>
        <begin position="263"/>
        <end position="285"/>
    </location>
</feature>
<dbReference type="GO" id="GO:0005886">
    <property type="term" value="C:plasma membrane"/>
    <property type="evidence" value="ECO:0007669"/>
    <property type="project" value="UniProtKB-SubCell"/>
</dbReference>
<organism evidence="13 14">
    <name type="scientific">Ferrimonas marina</name>
    <dbReference type="NCBI Taxonomy" id="299255"/>
    <lineage>
        <taxon>Bacteria</taxon>
        <taxon>Pseudomonadati</taxon>
        <taxon>Pseudomonadota</taxon>
        <taxon>Gammaproteobacteria</taxon>
        <taxon>Alteromonadales</taxon>
        <taxon>Ferrimonadaceae</taxon>
        <taxon>Ferrimonas</taxon>
    </lineage>
</organism>
<evidence type="ECO:0000313" key="13">
    <source>
        <dbReference type="EMBL" id="SHH78510.1"/>
    </source>
</evidence>
<dbReference type="PROSITE" id="PS50885">
    <property type="entry name" value="HAMP"/>
    <property type="match status" value="1"/>
</dbReference>
<dbReference type="GO" id="GO:0004888">
    <property type="term" value="F:transmembrane signaling receptor activity"/>
    <property type="evidence" value="ECO:0007669"/>
    <property type="project" value="InterPro"/>
</dbReference>
<feature type="domain" description="Methyl-accepting transducer" evidence="11">
    <location>
        <begin position="341"/>
        <end position="577"/>
    </location>
</feature>
<keyword evidence="3" id="KW-0145">Chemotaxis</keyword>
<dbReference type="InterPro" id="IPR004089">
    <property type="entry name" value="MCPsignal_dom"/>
</dbReference>
<comment type="subcellular location">
    <subcellularLocation>
        <location evidence="1">Cell membrane</location>
        <topology evidence="1">Multi-pass membrane protein</topology>
    </subcellularLocation>
</comment>
<keyword evidence="4 10" id="KW-0812">Transmembrane</keyword>
<dbReference type="OrthoDB" id="2489132at2"/>
<evidence type="ECO:0000256" key="5">
    <source>
        <dbReference type="ARBA" id="ARBA00022989"/>
    </source>
</evidence>
<dbReference type="InterPro" id="IPR004090">
    <property type="entry name" value="Chemotax_Me-accpt_rcpt"/>
</dbReference>
<sequence length="613" mass="65977">MTLSSLSHKVALAIALLCSSAVALVLVLSYNNDKRLLQQRLDQQVQVLAQQQTRQIADWLQSHQDRLAAVSLDANAVASLQQAEASGDFAAVYFGGRDGQVLDSDPSVDWGDTDPRQRPWYQLAWQQQQAIVTEPYTDIGYGTQVVTLAQPVATGVVAGDLPLERLASSLQAIDLPAKGQLLLVQGNRIIGSDQNQWQDRPLSERLRLNGSALVAGMQSVQDGDNQGYWLWASPVANSDWHLLVMLDEASVMAPLNDSTKVKIPAIALFLGLVLTVLVLCIRHLLKPLQQVSHALKAIAEGNGDLTQRIELKQNDEIGRLAQDFNRFLEVQHGLIQQIRSVSGEVSSDARHALERSSRSAAVMQSQQGELSQLATAITQMTAATEEIARNAEQTAAAAQQSATSSQQGQAVVSESGQTVQRLAGEIEQATTVINQLKAHTQAISGILATIQGIAEQTNLLALNAAIEAARAGEQGRGFAVVADEVRLLSQRTQQSTEEIQATIETLQSTTSEAVAQMDASRELAHSSVADTEAANLALGEITQAVNAISDMATQIATAVEEQTQVAGEIHHNTRRMADSGQSLATEAQQGESEAQQLQDKADQLTQRVSAFRL</sequence>
<dbReference type="SUPFAM" id="SSF58104">
    <property type="entry name" value="Methyl-accepting chemotaxis protein (MCP) signaling domain"/>
    <property type="match status" value="1"/>
</dbReference>
<dbReference type="PANTHER" id="PTHR32089">
    <property type="entry name" value="METHYL-ACCEPTING CHEMOTAXIS PROTEIN MCPB"/>
    <property type="match status" value="1"/>
</dbReference>
<evidence type="ECO:0000256" key="1">
    <source>
        <dbReference type="ARBA" id="ARBA00004651"/>
    </source>
</evidence>
<reference evidence="13 14" key="1">
    <citation type="submission" date="2016-11" db="EMBL/GenBank/DDBJ databases">
        <authorList>
            <person name="Jaros S."/>
            <person name="Januszkiewicz K."/>
            <person name="Wedrychowicz H."/>
        </authorList>
    </citation>
    <scope>NUCLEOTIDE SEQUENCE [LARGE SCALE GENOMIC DNA]</scope>
    <source>
        <strain evidence="13 14">DSM 16917</strain>
    </source>
</reference>
<dbReference type="CDD" id="cd11386">
    <property type="entry name" value="MCP_signal"/>
    <property type="match status" value="1"/>
</dbReference>
<dbReference type="CDD" id="cd06225">
    <property type="entry name" value="HAMP"/>
    <property type="match status" value="1"/>
</dbReference>
<evidence type="ECO:0000259" key="11">
    <source>
        <dbReference type="PROSITE" id="PS50111"/>
    </source>
</evidence>
<dbReference type="FunFam" id="1.10.287.950:FF:000001">
    <property type="entry name" value="Methyl-accepting chemotaxis sensory transducer"/>
    <property type="match status" value="1"/>
</dbReference>
<dbReference type="GO" id="GO:0006935">
    <property type="term" value="P:chemotaxis"/>
    <property type="evidence" value="ECO:0007669"/>
    <property type="project" value="UniProtKB-KW"/>
</dbReference>
<dbReference type="RefSeq" id="WP_067657184.1">
    <property type="nucleotide sequence ID" value="NZ_FQXG01000004.1"/>
</dbReference>
<evidence type="ECO:0000256" key="7">
    <source>
        <dbReference type="ARBA" id="ARBA00023224"/>
    </source>
</evidence>
<evidence type="ECO:0000259" key="12">
    <source>
        <dbReference type="PROSITE" id="PS50885"/>
    </source>
</evidence>
<dbReference type="EMBL" id="FQXG01000004">
    <property type="protein sequence ID" value="SHH78510.1"/>
    <property type="molecule type" value="Genomic_DNA"/>
</dbReference>
<keyword evidence="5 10" id="KW-1133">Transmembrane helix</keyword>
<accession>A0A1M5VTJ6</accession>
<evidence type="ECO:0000256" key="2">
    <source>
        <dbReference type="ARBA" id="ARBA00022475"/>
    </source>
</evidence>
<gene>
    <name evidence="13" type="ORF">SAMN02745129_2978</name>
</gene>
<dbReference type="Gene3D" id="3.30.450.20">
    <property type="entry name" value="PAS domain"/>
    <property type="match status" value="2"/>
</dbReference>
<dbReference type="Pfam" id="PF02743">
    <property type="entry name" value="dCache_1"/>
    <property type="match status" value="1"/>
</dbReference>
<dbReference type="PROSITE" id="PS50111">
    <property type="entry name" value="CHEMOTAXIS_TRANSDUC_2"/>
    <property type="match status" value="1"/>
</dbReference>
<dbReference type="SMART" id="SM00304">
    <property type="entry name" value="HAMP"/>
    <property type="match status" value="1"/>
</dbReference>
<keyword evidence="6 10" id="KW-0472">Membrane</keyword>
<dbReference type="AlphaFoldDB" id="A0A1M5VTJ6"/>
<dbReference type="PANTHER" id="PTHR32089:SF117">
    <property type="entry name" value="METHYL ACCEPTING SENSORY TRANSDUCER WITH CACHE_1 SMALL MOLECULE BINDING DOMAIN"/>
    <property type="match status" value="1"/>
</dbReference>
<proteinExistence type="inferred from homology"/>
<keyword evidence="14" id="KW-1185">Reference proteome</keyword>
<dbReference type="GO" id="GO:0007165">
    <property type="term" value="P:signal transduction"/>
    <property type="evidence" value="ECO:0007669"/>
    <property type="project" value="UniProtKB-KW"/>
</dbReference>
<name>A0A1M5VTJ6_9GAMM</name>
<evidence type="ECO:0000256" key="6">
    <source>
        <dbReference type="ARBA" id="ARBA00023136"/>
    </source>
</evidence>
<keyword evidence="7 9" id="KW-0807">Transducer</keyword>
<dbReference type="InterPro" id="IPR029151">
    <property type="entry name" value="Sensor-like_sf"/>
</dbReference>
<dbReference type="PRINTS" id="PR00260">
    <property type="entry name" value="CHEMTRNSDUCR"/>
</dbReference>
<dbReference type="InterPro" id="IPR033479">
    <property type="entry name" value="dCache_1"/>
</dbReference>
<dbReference type="STRING" id="299255.SAMN02745129_2978"/>
<dbReference type="Proteomes" id="UP000184268">
    <property type="component" value="Unassembled WGS sequence"/>
</dbReference>
<dbReference type="Gene3D" id="1.10.287.950">
    <property type="entry name" value="Methyl-accepting chemotaxis protein"/>
    <property type="match status" value="1"/>
</dbReference>
<dbReference type="Pfam" id="PF00015">
    <property type="entry name" value="MCPsignal"/>
    <property type="match status" value="1"/>
</dbReference>